<dbReference type="CTD" id="10579"/>
<evidence type="ECO:0000256" key="8">
    <source>
        <dbReference type="SAM" id="MobiDB-lite"/>
    </source>
</evidence>
<dbReference type="Proteomes" id="UP000189705">
    <property type="component" value="Unplaced"/>
</dbReference>
<feature type="compositionally biased region" description="Polar residues" evidence="8">
    <location>
        <begin position="1"/>
        <end position="20"/>
    </location>
</feature>
<feature type="compositionally biased region" description="Low complexity" evidence="8">
    <location>
        <begin position="2654"/>
        <end position="2669"/>
    </location>
</feature>
<feature type="compositionally biased region" description="Polar residues" evidence="8">
    <location>
        <begin position="511"/>
        <end position="526"/>
    </location>
</feature>
<feature type="region of interest" description="Disordered" evidence="8">
    <location>
        <begin position="2838"/>
        <end position="2905"/>
    </location>
</feature>
<dbReference type="RefSeq" id="XP_025061687.1">
    <property type="nucleotide sequence ID" value="XM_025205902.1"/>
</dbReference>
<feature type="compositionally biased region" description="Polar residues" evidence="8">
    <location>
        <begin position="2263"/>
        <end position="2272"/>
    </location>
</feature>
<feature type="region of interest" description="Disordered" evidence="8">
    <location>
        <begin position="2776"/>
        <end position="2802"/>
    </location>
</feature>
<name>A0A3Q0GPJ3_ALLSI</name>
<feature type="region of interest" description="Disordered" evidence="8">
    <location>
        <begin position="2114"/>
        <end position="2133"/>
    </location>
</feature>
<feature type="compositionally biased region" description="Low complexity" evidence="8">
    <location>
        <begin position="27"/>
        <end position="43"/>
    </location>
</feature>
<feature type="compositionally biased region" description="Polar residues" evidence="8">
    <location>
        <begin position="2852"/>
        <end position="2874"/>
    </location>
</feature>
<feature type="compositionally biased region" description="Basic and acidic residues" evidence="8">
    <location>
        <begin position="2894"/>
        <end position="2904"/>
    </location>
</feature>
<evidence type="ECO:0000313" key="13">
    <source>
        <dbReference type="RefSeq" id="XP_025061686.1"/>
    </source>
</evidence>
<feature type="region of interest" description="Disordered" evidence="8">
    <location>
        <begin position="1610"/>
        <end position="1687"/>
    </location>
</feature>
<feature type="compositionally biased region" description="Polar residues" evidence="8">
    <location>
        <begin position="560"/>
        <end position="569"/>
    </location>
</feature>
<feature type="compositionally biased region" description="Basic and acidic residues" evidence="8">
    <location>
        <begin position="2537"/>
        <end position="2548"/>
    </location>
</feature>
<comment type="subcellular location">
    <subcellularLocation>
        <location evidence="1">Cytoplasm</location>
        <location evidence="1">Cytoskeleton</location>
    </subcellularLocation>
</comment>
<feature type="compositionally biased region" description="Polar residues" evidence="8">
    <location>
        <begin position="1857"/>
        <end position="1868"/>
    </location>
</feature>
<dbReference type="FunFam" id="1.20.5.1700:FF:000001">
    <property type="entry name" value="Transforming acidic coiled-coil-containing protein 1 isoform 2"/>
    <property type="match status" value="1"/>
</dbReference>
<keyword evidence="6" id="KW-0206">Cytoskeleton</keyword>
<accession>A0A3Q0GPJ3</accession>
<feature type="compositionally biased region" description="Polar residues" evidence="8">
    <location>
        <begin position="2620"/>
        <end position="2640"/>
    </location>
</feature>
<feature type="region of interest" description="Disordered" evidence="8">
    <location>
        <begin position="2718"/>
        <end position="2745"/>
    </location>
</feature>
<gene>
    <name evidence="11 12 13 14" type="primary">TACC2</name>
</gene>
<feature type="compositionally biased region" description="Pro residues" evidence="8">
    <location>
        <begin position="2228"/>
        <end position="2240"/>
    </location>
</feature>
<dbReference type="InterPro" id="IPR007707">
    <property type="entry name" value="TACC_C"/>
</dbReference>
<evidence type="ECO:0000256" key="7">
    <source>
        <dbReference type="SAM" id="Coils"/>
    </source>
</evidence>
<feature type="region of interest" description="Disordered" evidence="8">
    <location>
        <begin position="253"/>
        <end position="277"/>
    </location>
</feature>
<sequence>MGNENSSAENQSEVAGTNNVILMPPNQGTQQSISSTSTPESGQPPGNGQDVKKKHRKKKSAEKSGGQDALNFLPDTAAPLAADVSPLITGCSSPGRESWSVVFDLKEDDPQQGVRCHNLLFAGLDIKEDASSQTPAVSSIGNEGICSYTAEDLLNPHSCAVSSAGTGQSNTLKEHGEQVGSSFLIQAAGADAKERSLPISMPFAECANEYVAADLTGSSDDLPAPNSSAIVFSPVNDKDLGVAHALFVDSGPKRDNTTAYPLKKSDDDPKIASLESSPSTEATWIQDIIPANSSELQPLWQSEQLGDKREPHVISLPQGKAAEDYFTTQEEPGFLEVGHQEQNVIQLGGQHADGREGLLMKEETLILNHPTTEGPDSEKYGAVVNAQNLVDNTELGNIISLGSGDITAGKGVESNQPPSENNGKQLEACTLMPGLALNLPELFLVPKVEDPLRECMLVNECQDPSRHNGQKPTSKTPKPMFERQVPKVDLFVHTEPFNVPPLPLVDEEQKLNVSSGSREDQGNSNRIVKPESVSGESITLSNTENIMSPTLVDERRSPENDSLSFTSGNITPELHLKETDTTVPGEKNEVFMEEDQAEEAQVAQTRGLPEGFNEAEGLLLNFINSDKEDMKDASLGEVSKEINFSEQSLKTNVGEKAEQKPMNSESGLEVSEDKILHFHCKLQQVSKDKAIAMHNLEDKCSFPLLEAPQLPREESLPSCNHVNSEKEDKSLDVPGSKMTEKVCLVNAHSSLPLHPENNNIMQTKQDESWEQAGAKETILKSAYEAKHHKLFQSNGGSEENVETPKIEPEFEGLCELAGTADCIAVKIRQAFYVYENKEQNNQVTKVPESDPEQIRVNVIEQSSTVEIKDNNGIAQEHCGVDVKSFVDDQVLALTGACKSDTLLQVWQEQGAAERNKSVPLFEPETPKAAANTVELSSQQTQGNIEELRDSKISGKIGPSECDKSGCPEPLESDTVEMQEMTEVSVTLLHAEQRESTDFATNSIQEHASYVGLEKKEHQSNLTAVIAKDGDKCKATAPKHEHVLEKSYQSDLQDLSETSLDITGSIQTEPPVLGAKPFKCHSDATKGNDLDMSTAGVQRNMGQSEHLQKNLDLKVTTLQEYNDQTKTDLKAEEICVSGQALGKPEQENDSLISVSNQDEACQNDPFSQASDINLQVVRTTDRSGESGVDALDSIAEAQDSVNATDIPQTVPTDFKVSHAGNGPEQDKNDTQIPSTETQEKIQVETKSSDLETAKELTSDREIMQKDDSTKTNFERDVAATEISHPHADTVSGAQEYPTLQEHLEVAANNALCKLDCVKKTPNEPQPVSCLTEIPFLSTSVFALDHQSTANQEPLNIKDDSTAGESLNNGLEVTTRQSVLEANSDLQDASKDILPGHLEGSSPHTSQAAQNSIEVVHLENTLVENTSVKETTIHTLSCQPEGENILTSPETADAGQFSGNLSEFNFEKLKKEISAIKSKGTKSDVNFKAQQSDSSAESLFSLPTLGKRASSLSSVGKQEECNEEIATNICTDDKCTKILEKPGSSEKKENVLKEANGGAKPDTDISKQSAENSEREHEVPISKTFGFGASLPDFREHISNIFKKTVHGALNPELPQLRSENHADSRQSSGLKDAPERRSAESFSQPIDKTVDGNIYNTGQDSDFKTEGQELPVDSEISSKVPEQKSVQQEDMLLHPKVQDIEEQKQPCSFSEKKDSQLDGFKAVEQSPIELLELNDSPNSEKMEREENSRISSVDDGAQVSLEVQMLESASFDETTPMNVIVSHDNNQQPTKTGTSSERTGTAQERDLESVAVLEAENCNLIRQANAEPVLVKEDLILYGNQCQKLMPNEQKKSKESEPPSTAQGTCDMSASTEASGDFCKCEVEKNDFPMSPSGNQEIPLPSNLMHDIKSEDNTQIMPDALENKKCLEMLDNIQDPEQKKESTVHGLIDYLINEVSHVDRSRDDSKKALGTVNKRDVKEQSDTTLSAAEIEASMYSDKQQGDILKTGIAGALFTGENTDFQASIQDQGTYTKTHPWETITGMEQEEHFASTNVNVENQQSEMHLDHKSSSQTAEARISAESNFPEPCHSLLPVPEKDAIAVTAKAISEEARNDIRVERYSENSPVPGDDIQLASSSDFSKQPLAVSPSCEHAAPLAATELTAASTLEPGSCKEAESGLAPVPEDVSLAPAPITVVEPPAQDSEGLTREIKRSSDSEEAFETPESTTPVKAPPAPPQPPPEAAPAADAAEQEIRQPLPSEDTGFCSDTVSITDVSHSESVEESPFRPPSHSFSAVFDEDKPIASSGTYNLDFDNIELVDSFHTLGPSSSDAKNRDPKANVRRKSTDSVPVARSTLSRSLSLQASDFDGASYLGNNETVTPAADVYNTGSSSACSTLKRTKKPRPASIKKKQSAKKPADAPPVKEVQQEPSDTSIAVSPPCEEKPVSDTKVDSVKPECPEPSQISAEKQEIPAVPEASYPFDPDNFEGISAFSTGSKVQNSPSASKKTLPLTTAPEAVEVTPSDTGGQEDPPVKGLAVRLEFDYSEEKGSSEDQPESTPPPKKVGKKPGAKMPLRRPKTKKTVEKLDNAPTTPTKSPTDPNDIPITKGSYTFDIDKWDDPNFNPFSSSTKMQESPKLPQQTYSFDPDMCEDSVDPFKSSCKIASSPSKSPASFEIPANASETNGTEGDNLNKPAKKKKTPLKTMVEDVMSVCSLFDTFRVKKSPKRSPLSDPPSKDSTPLPTPETPPVISTVVHATDEEKLASSVTSQKWTCMTVDLNSDKQDYPEPSDLSTFVNETKFNSPTEELDYGNSYEIEYMEKIGSSVPDDSTQKKQSLYLMFDAQQESPVKSPPVRLSDSTTPCSGSSFEETEAQLSSGMKIQHPASRALTASQETHLQAPDKSKQKDLEPMTLGTASETIEITSPEDSFVSADALLNRISQQTSLSNQPEYLDPDLAEKNPPVFAQKLQEELEFAAMRIEALKLARQITLSSFSSSDTEREPGIPADIPISKSALYSRISTSDAENTTNLHYPQQDVDSSLRLAREEIVAKEREVSEWKEKYEESRREVMEMRKIVSEYEKTIAQMIEDEQREKSVSHHTVQQLIVEKEQALADLNSVEKSLADLFRRYEKMKEVLEGFRKNEEVLKKCAQEYLSRVKKEEQRYQALKVHAEEKLDRANAEIAQVRSKAQQEQAAYQASLRKEQLKVDALERTLEQKNKEIEELTKICDELIAKMGKS</sequence>
<feature type="region of interest" description="Disordered" evidence="8">
    <location>
        <begin position="1198"/>
        <end position="1249"/>
    </location>
</feature>
<feature type="region of interest" description="Disordered" evidence="8">
    <location>
        <begin position="2167"/>
        <end position="2292"/>
    </location>
</feature>
<feature type="region of interest" description="Disordered" evidence="8">
    <location>
        <begin position="1542"/>
        <end position="1584"/>
    </location>
</feature>
<dbReference type="Gene3D" id="1.20.5.1700">
    <property type="match status" value="1"/>
</dbReference>
<feature type="region of interest" description="Disordered" evidence="8">
    <location>
        <begin position="1780"/>
        <end position="1802"/>
    </location>
</feature>
<evidence type="ECO:0000313" key="10">
    <source>
        <dbReference type="Proteomes" id="UP000189705"/>
    </source>
</evidence>
<evidence type="ECO:0000256" key="3">
    <source>
        <dbReference type="ARBA" id="ARBA00022490"/>
    </source>
</evidence>
<feature type="compositionally biased region" description="Polar residues" evidence="8">
    <location>
        <begin position="2676"/>
        <end position="2685"/>
    </location>
</feature>
<feature type="compositionally biased region" description="Polar residues" evidence="8">
    <location>
        <begin position="534"/>
        <end position="548"/>
    </location>
</feature>
<dbReference type="RefSeq" id="XP_025061686.1">
    <property type="nucleotide sequence ID" value="XM_025205901.1"/>
</dbReference>
<feature type="compositionally biased region" description="Polar residues" evidence="8">
    <location>
        <begin position="2586"/>
        <end position="2596"/>
    </location>
</feature>
<feature type="compositionally biased region" description="Basic and acidic residues" evidence="8">
    <location>
        <begin position="1737"/>
        <end position="1747"/>
    </location>
</feature>
<dbReference type="KEGG" id="asn:102383948"/>
<keyword evidence="10" id="KW-1185">Reference proteome</keyword>
<dbReference type="GO" id="GO:0005737">
    <property type="term" value="C:cytoplasm"/>
    <property type="evidence" value="ECO:0007669"/>
    <property type="project" value="TreeGrafter"/>
</dbReference>
<evidence type="ECO:0000313" key="11">
    <source>
        <dbReference type="RefSeq" id="XP_025061684.1"/>
    </source>
</evidence>
<feature type="compositionally biased region" description="Basic and acidic residues" evidence="8">
    <location>
        <begin position="1701"/>
        <end position="1715"/>
    </location>
</feature>
<evidence type="ECO:0000256" key="6">
    <source>
        <dbReference type="ARBA" id="ARBA00023212"/>
    </source>
</evidence>
<dbReference type="GeneID" id="102383948"/>
<dbReference type="STRING" id="38654.A0A3Q0GPJ3"/>
<feature type="region of interest" description="Disordered" evidence="8">
    <location>
        <begin position="2319"/>
        <end position="2699"/>
    </location>
</feature>
<feature type="compositionally biased region" description="Polar residues" evidence="8">
    <location>
        <begin position="2786"/>
        <end position="2800"/>
    </location>
</feature>
<proteinExistence type="inferred from homology"/>
<comment type="similarity">
    <text evidence="2">Belongs to the TACC family.</text>
</comment>
<evidence type="ECO:0000256" key="2">
    <source>
        <dbReference type="ARBA" id="ARBA00009423"/>
    </source>
</evidence>
<keyword evidence="5 7" id="KW-0175">Coiled coil</keyword>
<feature type="compositionally biased region" description="Polar residues" evidence="8">
    <location>
        <begin position="1198"/>
        <end position="1210"/>
    </location>
</feature>
<evidence type="ECO:0000256" key="1">
    <source>
        <dbReference type="ARBA" id="ARBA00004245"/>
    </source>
</evidence>
<keyword evidence="4" id="KW-0597">Phosphoprotein</keyword>
<evidence type="ECO:0000313" key="14">
    <source>
        <dbReference type="RefSeq" id="XP_025061687.1"/>
    </source>
</evidence>
<dbReference type="GO" id="GO:0021987">
    <property type="term" value="P:cerebral cortex development"/>
    <property type="evidence" value="ECO:0007669"/>
    <property type="project" value="TreeGrafter"/>
</dbReference>
<feature type="region of interest" description="Disordered" evidence="8">
    <location>
        <begin position="2060"/>
        <end position="2080"/>
    </location>
</feature>
<feature type="compositionally biased region" description="Polar residues" evidence="8">
    <location>
        <begin position="2384"/>
        <end position="2394"/>
    </location>
</feature>
<feature type="region of interest" description="Disordered" evidence="8">
    <location>
        <begin position="1847"/>
        <end position="1868"/>
    </location>
</feature>
<feature type="compositionally biased region" description="Basic residues" evidence="8">
    <location>
        <begin position="2560"/>
        <end position="2577"/>
    </location>
</feature>
<dbReference type="Pfam" id="PF05010">
    <property type="entry name" value="TACC_C"/>
    <property type="match status" value="1"/>
</dbReference>
<evidence type="ECO:0000313" key="12">
    <source>
        <dbReference type="RefSeq" id="XP_025061685.1"/>
    </source>
</evidence>
<dbReference type="PANTHER" id="PTHR13924:SF11">
    <property type="entry name" value="TRANSFORMING ACIDIC COILED-COIL-CONTAINING PROTEIN 2"/>
    <property type="match status" value="1"/>
</dbReference>
<reference evidence="11 12" key="1">
    <citation type="submission" date="2025-04" db="UniProtKB">
        <authorList>
            <consortium name="RefSeq"/>
        </authorList>
    </citation>
    <scope>IDENTIFICATION</scope>
</reference>
<dbReference type="InterPro" id="IPR057663">
    <property type="entry name" value="TACC3_Aurora-A_bind"/>
</dbReference>
<feature type="domain" description="Transforming acidic coiled-coil-containing protein C-terminal" evidence="9">
    <location>
        <begin position="3027"/>
        <end position="3227"/>
    </location>
</feature>
<feature type="coiled-coil region" evidence="7">
    <location>
        <begin position="3036"/>
        <end position="3229"/>
    </location>
</feature>
<keyword evidence="3" id="KW-0963">Cytoplasm</keyword>
<feature type="compositionally biased region" description="Polar residues" evidence="8">
    <location>
        <begin position="2488"/>
        <end position="2503"/>
    </location>
</feature>
<dbReference type="GO" id="GO:0007097">
    <property type="term" value="P:nuclear migration"/>
    <property type="evidence" value="ECO:0007669"/>
    <property type="project" value="TreeGrafter"/>
</dbReference>
<dbReference type="InterPro" id="IPR039915">
    <property type="entry name" value="TACC"/>
</dbReference>
<dbReference type="GO" id="GO:0007052">
    <property type="term" value="P:mitotic spindle organization"/>
    <property type="evidence" value="ECO:0007669"/>
    <property type="project" value="InterPro"/>
</dbReference>
<feature type="compositionally biased region" description="Basic and acidic residues" evidence="8">
    <location>
        <begin position="1236"/>
        <end position="1249"/>
    </location>
</feature>
<dbReference type="RefSeq" id="XP_025061684.1">
    <property type="nucleotide sequence ID" value="XM_025205899.1"/>
</dbReference>
<feature type="region of interest" description="Disordered" evidence="8">
    <location>
        <begin position="1"/>
        <end position="72"/>
    </location>
</feature>
<evidence type="ECO:0000256" key="4">
    <source>
        <dbReference type="ARBA" id="ARBA00022553"/>
    </source>
</evidence>
<feature type="region of interest" description="Disordered" evidence="8">
    <location>
        <begin position="511"/>
        <end position="569"/>
    </location>
</feature>
<dbReference type="Pfam" id="PF25777">
    <property type="entry name" value="Aurora-A_bind_TACC3"/>
    <property type="match status" value="1"/>
</dbReference>
<feature type="compositionally biased region" description="Basic and acidic residues" evidence="8">
    <location>
        <begin position="2438"/>
        <end position="2455"/>
    </location>
</feature>
<feature type="region of interest" description="Disordered" evidence="8">
    <location>
        <begin position="1389"/>
        <end position="1408"/>
    </location>
</feature>
<feature type="compositionally biased region" description="Polar residues" evidence="8">
    <location>
        <begin position="1780"/>
        <end position="1801"/>
    </location>
</feature>
<feature type="compositionally biased region" description="Basic residues" evidence="8">
    <location>
        <begin position="2395"/>
        <end position="2411"/>
    </location>
</feature>
<feature type="compositionally biased region" description="Polar residues" evidence="8">
    <location>
        <begin position="2351"/>
        <end position="2361"/>
    </location>
</feature>
<feature type="compositionally biased region" description="Basic and acidic residues" evidence="8">
    <location>
        <begin position="2203"/>
        <end position="2213"/>
    </location>
</feature>
<evidence type="ECO:0000256" key="5">
    <source>
        <dbReference type="ARBA" id="ARBA00023054"/>
    </source>
</evidence>
<evidence type="ECO:0000259" key="9">
    <source>
        <dbReference type="Pfam" id="PF05010"/>
    </source>
</evidence>
<organism evidence="10 13">
    <name type="scientific">Alligator sinensis</name>
    <name type="common">Chinese alligator</name>
    <dbReference type="NCBI Taxonomy" id="38654"/>
    <lineage>
        <taxon>Eukaryota</taxon>
        <taxon>Metazoa</taxon>
        <taxon>Chordata</taxon>
        <taxon>Craniata</taxon>
        <taxon>Vertebrata</taxon>
        <taxon>Euteleostomi</taxon>
        <taxon>Archelosauria</taxon>
        <taxon>Archosauria</taxon>
        <taxon>Crocodylia</taxon>
        <taxon>Alligatoridae</taxon>
        <taxon>Alligatorinae</taxon>
        <taxon>Alligator</taxon>
    </lineage>
</organism>
<dbReference type="GO" id="GO:0005856">
    <property type="term" value="C:cytoskeleton"/>
    <property type="evidence" value="ECO:0007669"/>
    <property type="project" value="UniProtKB-SubCell"/>
</dbReference>
<protein>
    <submittedName>
        <fullName evidence="11 12">Transforming acidic coiled-coil-containing protein 2 isoform X1</fullName>
    </submittedName>
</protein>
<feature type="region of interest" description="Disordered" evidence="8">
    <location>
        <begin position="1701"/>
        <end position="1755"/>
    </location>
</feature>
<dbReference type="PANTHER" id="PTHR13924">
    <property type="entry name" value="TRANSFORMING ACIDIC COILED-COIL CONTAINING PROTEIN 1/2"/>
    <property type="match status" value="1"/>
</dbReference>
<dbReference type="RefSeq" id="XP_025061685.1">
    <property type="nucleotide sequence ID" value="XM_025205900.1"/>
</dbReference>